<organism evidence="2 3">
    <name type="scientific">Stylosanthes scabra</name>
    <dbReference type="NCBI Taxonomy" id="79078"/>
    <lineage>
        <taxon>Eukaryota</taxon>
        <taxon>Viridiplantae</taxon>
        <taxon>Streptophyta</taxon>
        <taxon>Embryophyta</taxon>
        <taxon>Tracheophyta</taxon>
        <taxon>Spermatophyta</taxon>
        <taxon>Magnoliopsida</taxon>
        <taxon>eudicotyledons</taxon>
        <taxon>Gunneridae</taxon>
        <taxon>Pentapetalae</taxon>
        <taxon>rosids</taxon>
        <taxon>fabids</taxon>
        <taxon>Fabales</taxon>
        <taxon>Fabaceae</taxon>
        <taxon>Papilionoideae</taxon>
        <taxon>50 kb inversion clade</taxon>
        <taxon>dalbergioids sensu lato</taxon>
        <taxon>Dalbergieae</taxon>
        <taxon>Pterocarpus clade</taxon>
        <taxon>Stylosanthes</taxon>
    </lineage>
</organism>
<reference evidence="2 3" key="1">
    <citation type="journal article" date="2023" name="Plants (Basel)">
        <title>Bridging the Gap: Combining Genomics and Transcriptomics Approaches to Understand Stylosanthes scabra, an Orphan Legume from the Brazilian Caatinga.</title>
        <authorList>
            <person name="Ferreira-Neto J.R.C."/>
            <person name="da Silva M.D."/>
            <person name="Binneck E."/>
            <person name="de Melo N.F."/>
            <person name="da Silva R.H."/>
            <person name="de Melo A.L.T.M."/>
            <person name="Pandolfi V."/>
            <person name="Bustamante F.O."/>
            <person name="Brasileiro-Vidal A.C."/>
            <person name="Benko-Iseppon A.M."/>
        </authorList>
    </citation>
    <scope>NUCLEOTIDE SEQUENCE [LARGE SCALE GENOMIC DNA]</scope>
    <source>
        <tissue evidence="2">Leaves</tissue>
    </source>
</reference>
<dbReference type="EMBL" id="JASCZI010181324">
    <property type="protein sequence ID" value="MED6181872.1"/>
    <property type="molecule type" value="Genomic_DNA"/>
</dbReference>
<dbReference type="Proteomes" id="UP001341840">
    <property type="component" value="Unassembled WGS sequence"/>
</dbReference>
<feature type="compositionally biased region" description="Polar residues" evidence="1">
    <location>
        <begin position="1"/>
        <end position="26"/>
    </location>
</feature>
<comment type="caution">
    <text evidence="2">The sequence shown here is derived from an EMBL/GenBank/DDBJ whole genome shotgun (WGS) entry which is preliminary data.</text>
</comment>
<evidence type="ECO:0000313" key="3">
    <source>
        <dbReference type="Proteomes" id="UP001341840"/>
    </source>
</evidence>
<sequence>MTQSTINNSSSTFQPLNSENRPSKSLPNPWGCIPTFFRCKGRKDTLSQSRTNQWRSIPTLIHQERKKDSRLSQPLPNQWRSIPTLFRCANQKEREDALLYEEDDESLTQEGMHECLEEVEEENKYQDAEDVDQEVEDKEKEQKGVESVHFASSEATPPKLPSEFHFKWANPYDMNCLGPQRYGLIETDELRVPNGSEGKERVKLVMLSADTPASIVAVPYSTRFSTVITGTTALGPGDSRIDPDCPGDSGYSRESWAGSLTPMQHLHVCEFELGIVGPLPHS</sequence>
<feature type="region of interest" description="Disordered" evidence="1">
    <location>
        <begin position="121"/>
        <end position="157"/>
    </location>
</feature>
<evidence type="ECO:0000256" key="1">
    <source>
        <dbReference type="SAM" id="MobiDB-lite"/>
    </source>
</evidence>
<feature type="compositionally biased region" description="Basic and acidic residues" evidence="1">
    <location>
        <begin position="137"/>
        <end position="146"/>
    </location>
</feature>
<keyword evidence="3" id="KW-1185">Reference proteome</keyword>
<accession>A0ABU6W9K0</accession>
<feature type="region of interest" description="Disordered" evidence="1">
    <location>
        <begin position="1"/>
        <end position="27"/>
    </location>
</feature>
<proteinExistence type="predicted"/>
<gene>
    <name evidence="2" type="ORF">PIB30_023395</name>
</gene>
<protein>
    <submittedName>
        <fullName evidence="2">Uncharacterized protein</fullName>
    </submittedName>
</protein>
<name>A0ABU6W9K0_9FABA</name>
<evidence type="ECO:0000313" key="2">
    <source>
        <dbReference type="EMBL" id="MED6181872.1"/>
    </source>
</evidence>